<dbReference type="CDD" id="cd18738">
    <property type="entry name" value="PIN_VapC4-5_FitB-like"/>
    <property type="match status" value="1"/>
</dbReference>
<name>A0A7L5DU12_9BACT</name>
<dbReference type="AlphaFoldDB" id="A0A7L5DU12"/>
<keyword evidence="3" id="KW-1185">Reference proteome</keyword>
<proteinExistence type="predicted"/>
<dbReference type="InterPro" id="IPR029060">
    <property type="entry name" value="PIN-like_dom_sf"/>
</dbReference>
<feature type="domain" description="PIN" evidence="1">
    <location>
        <begin position="3"/>
        <end position="111"/>
    </location>
</feature>
<accession>A0A7L5DU12</accession>
<evidence type="ECO:0000313" key="3">
    <source>
        <dbReference type="Proteomes" id="UP000501128"/>
    </source>
</evidence>
<dbReference type="RefSeq" id="WP_169552970.1">
    <property type="nucleotide sequence ID" value="NZ_CP051677.1"/>
</dbReference>
<reference evidence="2 3" key="1">
    <citation type="submission" date="2020-04" db="EMBL/GenBank/DDBJ databases">
        <title>Genome sequencing of novel species.</title>
        <authorList>
            <person name="Heo J."/>
            <person name="Kim S.-J."/>
            <person name="Kim J.-S."/>
            <person name="Hong S.-B."/>
            <person name="Kwon S.-W."/>
        </authorList>
    </citation>
    <scope>NUCLEOTIDE SEQUENCE [LARGE SCALE GENOMIC DNA]</scope>
    <source>
        <strain evidence="2 3">CJU-R4</strain>
    </source>
</reference>
<protein>
    <submittedName>
        <fullName evidence="2">Type II toxin-antitoxin system VapC family toxin</fullName>
    </submittedName>
</protein>
<dbReference type="SUPFAM" id="SSF88723">
    <property type="entry name" value="PIN domain-like"/>
    <property type="match status" value="1"/>
</dbReference>
<dbReference type="EMBL" id="CP051677">
    <property type="protein sequence ID" value="QJD80951.1"/>
    <property type="molecule type" value="Genomic_DNA"/>
</dbReference>
<dbReference type="InterPro" id="IPR002716">
    <property type="entry name" value="PIN_dom"/>
</dbReference>
<dbReference type="Gene3D" id="3.40.50.1010">
    <property type="entry name" value="5'-nuclease"/>
    <property type="match status" value="1"/>
</dbReference>
<sequence length="122" mass="13348">MRVLDSNLIIYAASDMYAFLRPLLMHKDSYVSGITKLEVLGYRHLTADDKLYLEGVFATTSSIPVSDEVIDLAISLRQSRKMSLGDSIIAATALLNGCELYTNNTADFVHIPGLIVVNPLAS</sequence>
<evidence type="ECO:0000313" key="2">
    <source>
        <dbReference type="EMBL" id="QJD80951.1"/>
    </source>
</evidence>
<dbReference type="Pfam" id="PF01850">
    <property type="entry name" value="PIN"/>
    <property type="match status" value="1"/>
</dbReference>
<organism evidence="2 3">
    <name type="scientific">Spirosoma rhododendri</name>
    <dbReference type="NCBI Taxonomy" id="2728024"/>
    <lineage>
        <taxon>Bacteria</taxon>
        <taxon>Pseudomonadati</taxon>
        <taxon>Bacteroidota</taxon>
        <taxon>Cytophagia</taxon>
        <taxon>Cytophagales</taxon>
        <taxon>Cytophagaceae</taxon>
        <taxon>Spirosoma</taxon>
    </lineage>
</organism>
<dbReference type="Proteomes" id="UP000501128">
    <property type="component" value="Chromosome"/>
</dbReference>
<dbReference type="KEGG" id="srho:HH216_22905"/>
<evidence type="ECO:0000259" key="1">
    <source>
        <dbReference type="Pfam" id="PF01850"/>
    </source>
</evidence>
<gene>
    <name evidence="2" type="ORF">HH216_22905</name>
</gene>